<protein>
    <submittedName>
        <fullName evidence="2">DNA/RNA polymerase</fullName>
    </submittedName>
</protein>
<dbReference type="Proteomes" id="UP000007264">
    <property type="component" value="Unassembled WGS sequence"/>
</dbReference>
<dbReference type="KEGG" id="csl:COCSUDRAFT_20420"/>
<dbReference type="PANTHER" id="PTHR46404">
    <property type="entry name" value="DNA POLYMERASE IOTA"/>
    <property type="match status" value="1"/>
</dbReference>
<dbReference type="InterPro" id="IPR043128">
    <property type="entry name" value="Rev_trsase/Diguanyl_cyclase"/>
</dbReference>
<dbReference type="Gene3D" id="3.30.70.270">
    <property type="match status" value="1"/>
</dbReference>
<dbReference type="eggNOG" id="KOG2095">
    <property type="taxonomic scope" value="Eukaryota"/>
</dbReference>
<evidence type="ECO:0000313" key="2">
    <source>
        <dbReference type="EMBL" id="EIE18617.1"/>
    </source>
</evidence>
<dbReference type="SUPFAM" id="SSF56672">
    <property type="entry name" value="DNA/RNA polymerases"/>
    <property type="match status" value="1"/>
</dbReference>
<dbReference type="EMBL" id="AGSI01000022">
    <property type="protein sequence ID" value="EIE18617.1"/>
    <property type="molecule type" value="Genomic_DNA"/>
</dbReference>
<dbReference type="PANTHER" id="PTHR46404:SF1">
    <property type="entry name" value="DNA POLYMERASE IOTA"/>
    <property type="match status" value="1"/>
</dbReference>
<evidence type="ECO:0000259" key="1">
    <source>
        <dbReference type="PROSITE" id="PS50173"/>
    </source>
</evidence>
<dbReference type="PROSITE" id="PS50173">
    <property type="entry name" value="UMUC"/>
    <property type="match status" value="1"/>
</dbReference>
<dbReference type="RefSeq" id="XP_005643161.1">
    <property type="nucleotide sequence ID" value="XM_005643104.1"/>
</dbReference>
<dbReference type="InterPro" id="IPR001126">
    <property type="entry name" value="UmuC"/>
</dbReference>
<dbReference type="InterPro" id="IPR043502">
    <property type="entry name" value="DNA/RNA_pol_sf"/>
</dbReference>
<dbReference type="OrthoDB" id="514856at2759"/>
<feature type="non-terminal residue" evidence="2">
    <location>
        <position position="1"/>
    </location>
</feature>
<comment type="caution">
    <text evidence="2">The sequence shown here is derived from an EMBL/GenBank/DDBJ whole genome shotgun (WGS) entry which is preliminary data.</text>
</comment>
<dbReference type="AlphaFoldDB" id="I0YJP8"/>
<reference evidence="2 3" key="1">
    <citation type="journal article" date="2012" name="Genome Biol.">
        <title>The genome of the polar eukaryotic microalga coccomyxa subellipsoidea reveals traits of cold adaptation.</title>
        <authorList>
            <person name="Blanc G."/>
            <person name="Agarkova I."/>
            <person name="Grimwood J."/>
            <person name="Kuo A."/>
            <person name="Brueggeman A."/>
            <person name="Dunigan D."/>
            <person name="Gurnon J."/>
            <person name="Ladunga I."/>
            <person name="Lindquist E."/>
            <person name="Lucas S."/>
            <person name="Pangilinan J."/>
            <person name="Proschold T."/>
            <person name="Salamov A."/>
            <person name="Schmutz J."/>
            <person name="Weeks D."/>
            <person name="Yamada T."/>
            <person name="Claverie J.M."/>
            <person name="Grigoriev I."/>
            <person name="Van Etten J."/>
            <person name="Lomsadze A."/>
            <person name="Borodovsky M."/>
        </authorList>
    </citation>
    <scope>NUCLEOTIDE SEQUENCE [LARGE SCALE GENOMIC DNA]</scope>
    <source>
        <strain evidence="2 3">C-169</strain>
    </source>
</reference>
<proteinExistence type="predicted"/>
<gene>
    <name evidence="2" type="ORF">COCSUDRAFT_20420</name>
</gene>
<feature type="domain" description="UmuC" evidence="1">
    <location>
        <begin position="1"/>
        <end position="181"/>
    </location>
</feature>
<accession>I0YJP8</accession>
<organism evidence="2 3">
    <name type="scientific">Coccomyxa subellipsoidea (strain C-169)</name>
    <name type="common">Green microalga</name>
    <dbReference type="NCBI Taxonomy" id="574566"/>
    <lineage>
        <taxon>Eukaryota</taxon>
        <taxon>Viridiplantae</taxon>
        <taxon>Chlorophyta</taxon>
        <taxon>core chlorophytes</taxon>
        <taxon>Trebouxiophyceae</taxon>
        <taxon>Trebouxiophyceae incertae sedis</taxon>
        <taxon>Coccomyxaceae</taxon>
        <taxon>Coccomyxa</taxon>
        <taxon>Coccomyxa subellipsoidea</taxon>
    </lineage>
</organism>
<dbReference type="GeneID" id="17036732"/>
<evidence type="ECO:0000313" key="3">
    <source>
        <dbReference type="Proteomes" id="UP000007264"/>
    </source>
</evidence>
<sequence length="184" mass="19829">AVTQKYLIVTANYPARRLGVTKLQGITVAKERCPGLVLVSGEDLSPYRQASKQILGVLQRFGVAERLGMDEVFLDVTEEVRSRMAKGMFAPAFIGHMHTSRVRSEQEWEVALKIASSIAAEARAAVKAEAGYRTSAGISCSKMLAKLVSGMHKPDDQTILLPPDAPAFVAPLPARTIPGTPSLL</sequence>
<dbReference type="Gene3D" id="3.40.1170.60">
    <property type="match status" value="1"/>
</dbReference>
<keyword evidence="3" id="KW-1185">Reference proteome</keyword>
<dbReference type="GO" id="GO:0006281">
    <property type="term" value="P:DNA repair"/>
    <property type="evidence" value="ECO:0007669"/>
    <property type="project" value="InterPro"/>
</dbReference>
<name>I0YJP8_COCSC</name>
<dbReference type="Pfam" id="PF00817">
    <property type="entry name" value="IMS"/>
    <property type="match status" value="1"/>
</dbReference>
<dbReference type="STRING" id="574566.I0YJP8"/>